<proteinExistence type="inferred from homology"/>
<evidence type="ECO:0000256" key="6">
    <source>
        <dbReference type="ARBA" id="ARBA00022840"/>
    </source>
</evidence>
<evidence type="ECO:0000259" key="12">
    <source>
        <dbReference type="PROSITE" id="PS51194"/>
    </source>
</evidence>
<dbReference type="GO" id="GO:0016787">
    <property type="term" value="F:hydrolase activity"/>
    <property type="evidence" value="ECO:0007669"/>
    <property type="project" value="UniProtKB-KW"/>
</dbReference>
<evidence type="ECO:0000256" key="2">
    <source>
        <dbReference type="ARBA" id="ARBA00022552"/>
    </source>
</evidence>
<dbReference type="Proteomes" id="UP000669133">
    <property type="component" value="Unassembled WGS sequence"/>
</dbReference>
<dbReference type="InterPro" id="IPR014001">
    <property type="entry name" value="Helicase_ATP-bd"/>
</dbReference>
<dbReference type="CDD" id="cd17946">
    <property type="entry name" value="DEADc_DDX24"/>
    <property type="match status" value="1"/>
</dbReference>
<gene>
    <name evidence="14" type="ORF">I9W82_004943</name>
</gene>
<organism evidence="14 15">
    <name type="scientific">Candida metapsilosis</name>
    <dbReference type="NCBI Taxonomy" id="273372"/>
    <lineage>
        <taxon>Eukaryota</taxon>
        <taxon>Fungi</taxon>
        <taxon>Dikarya</taxon>
        <taxon>Ascomycota</taxon>
        <taxon>Saccharomycotina</taxon>
        <taxon>Pichiomycetes</taxon>
        <taxon>Debaryomycetaceae</taxon>
        <taxon>Candida/Lodderomyces clade</taxon>
        <taxon>Candida</taxon>
    </lineage>
</organism>
<evidence type="ECO:0000256" key="9">
    <source>
        <dbReference type="RuleBase" id="RU365068"/>
    </source>
</evidence>
<evidence type="ECO:0000256" key="4">
    <source>
        <dbReference type="ARBA" id="ARBA00022801"/>
    </source>
</evidence>
<dbReference type="PROSITE" id="PS51192">
    <property type="entry name" value="HELICASE_ATP_BIND_1"/>
    <property type="match status" value="1"/>
</dbReference>
<dbReference type="InterPro" id="IPR014014">
    <property type="entry name" value="RNA_helicase_DEAD_Q_motif"/>
</dbReference>
<evidence type="ECO:0000259" key="11">
    <source>
        <dbReference type="PROSITE" id="PS51192"/>
    </source>
</evidence>
<comment type="function">
    <text evidence="9">RNA helicase.</text>
</comment>
<dbReference type="SMART" id="SM00490">
    <property type="entry name" value="HELICc"/>
    <property type="match status" value="1"/>
</dbReference>
<dbReference type="GO" id="GO:0005524">
    <property type="term" value="F:ATP binding"/>
    <property type="evidence" value="ECO:0007669"/>
    <property type="project" value="UniProtKB-UniRule"/>
</dbReference>
<evidence type="ECO:0000256" key="10">
    <source>
        <dbReference type="SAM" id="MobiDB-lite"/>
    </source>
</evidence>
<dbReference type="RefSeq" id="XP_067546426.1">
    <property type="nucleotide sequence ID" value="XM_067694068.1"/>
</dbReference>
<sequence length="812" mass="91856">MPPKKNTKSNKQQKKKGPSKVSKPRKTPTLKQKLKKESKVVKINDLAWKPVEIPDNLGDYTGFFGLEEIDGVDVEVVDGKPQFVVKEDANDVEKEEKEEEEEEEEKSAPMEVEQEDDDGVIDEEEFTGFDDDDDEVEEEVTTNDILSTESSNETKDNEDLSELKHNVFANLDLPMPDDNDIDLPQWSENDLGISLSPYTLNGLSNLKFTTPTPIQKRTIPIAMEGKDVVGKATTGSGKTLAYGIPILEKYLQSLDKVKQNVKDKKINHPNGIIFTPTRELAHQVVDHLNKLAQYSPLSVRGIVSVTGGLAIQKQQRLLKLGPGIIVATPGRFLELCENDSDLVKRMSLTDIVVLDEADRLLQDGHFEEFEKILELFGKNRPKNNKSIEWKWQTLVFSATFSRDLFGKLDKQQQKPKNKNQKQQIDGNSLVQNDEIIELLNEKLNFKDKKPVLIDANPKEIVSGQITEALVECGATERDLYLYYFLLMYKGSTLVFANSIDSVKRLVPLLENLKIPAFAIHSSMEQKQRLRSLERFKAALEKNETAVLVASDVAARGLDIPKIDHVAHYHLPRSADVYIHRSGRTARAGREGVSVMFCSPQEASGPLRKLRKIVASNASGNKRISAHNDVKLLPIEMDLVAQLRPRIELAGKLADARISSTATRKEDSWVKQAAEDLGVEDLHDLDEFEDDIIKKQRKRQEGKKLTKDVQNRYKYELKELLARPIRKNNRRSYLTSGLQNLAHQMVTGKHHEDVVGHEKVNALKDLKTNGSKIKPVSNEQKMNKITKLKEAKQAKKDQKKEAKQKRQQLRDGK</sequence>
<dbReference type="SMART" id="SM00487">
    <property type="entry name" value="DEXDc"/>
    <property type="match status" value="1"/>
</dbReference>
<evidence type="ECO:0000256" key="3">
    <source>
        <dbReference type="ARBA" id="ARBA00022741"/>
    </source>
</evidence>
<dbReference type="GO" id="GO:0005730">
    <property type="term" value="C:nucleolus"/>
    <property type="evidence" value="ECO:0007669"/>
    <property type="project" value="UniProtKB-SubCell"/>
</dbReference>
<protein>
    <recommendedName>
        <fullName evidence="9">ATP-dependent RNA helicase</fullName>
        <ecNumber evidence="9">3.6.4.13</ecNumber>
    </recommendedName>
</protein>
<keyword evidence="3 9" id="KW-0547">Nucleotide-binding</keyword>
<feature type="region of interest" description="Disordered" evidence="10">
    <location>
        <begin position="1"/>
        <end position="36"/>
    </location>
</feature>
<dbReference type="AlphaFoldDB" id="A0A8H7Z8R8"/>
<keyword evidence="7 9" id="KW-0694">RNA-binding</keyword>
<dbReference type="GO" id="GO:0003723">
    <property type="term" value="F:RNA binding"/>
    <property type="evidence" value="ECO:0007669"/>
    <property type="project" value="UniProtKB-UniRule"/>
</dbReference>
<feature type="short sequence motif" description="Q motif" evidence="8">
    <location>
        <begin position="188"/>
        <end position="216"/>
    </location>
</feature>
<feature type="region of interest" description="Disordered" evidence="10">
    <location>
        <begin position="767"/>
        <end position="812"/>
    </location>
</feature>
<evidence type="ECO:0000256" key="1">
    <source>
        <dbReference type="ARBA" id="ARBA00004604"/>
    </source>
</evidence>
<accession>A0A8H7Z8R8</accession>
<dbReference type="GO" id="GO:0006364">
    <property type="term" value="P:rRNA processing"/>
    <property type="evidence" value="ECO:0007669"/>
    <property type="project" value="UniProtKB-KW"/>
</dbReference>
<dbReference type="InterPro" id="IPR000629">
    <property type="entry name" value="RNA-helicase_DEAD-box_CS"/>
</dbReference>
<dbReference type="PROSITE" id="PS51194">
    <property type="entry name" value="HELICASE_CTER"/>
    <property type="match status" value="1"/>
</dbReference>
<feature type="compositionally biased region" description="Basic residues" evidence="10">
    <location>
        <begin position="1"/>
        <end position="34"/>
    </location>
</feature>
<evidence type="ECO:0000313" key="14">
    <source>
        <dbReference type="EMBL" id="KAG5417310.1"/>
    </source>
</evidence>
<comment type="catalytic activity">
    <reaction evidence="9">
        <text>ATP + H2O = ADP + phosphate + H(+)</text>
        <dbReference type="Rhea" id="RHEA:13065"/>
        <dbReference type="ChEBI" id="CHEBI:15377"/>
        <dbReference type="ChEBI" id="CHEBI:15378"/>
        <dbReference type="ChEBI" id="CHEBI:30616"/>
        <dbReference type="ChEBI" id="CHEBI:43474"/>
        <dbReference type="ChEBI" id="CHEBI:456216"/>
        <dbReference type="EC" id="3.6.4.13"/>
    </reaction>
</comment>
<keyword evidence="4 9" id="KW-0378">Hydrolase</keyword>
<feature type="compositionally biased region" description="Basic and acidic residues" evidence="10">
    <location>
        <begin position="786"/>
        <end position="800"/>
    </location>
</feature>
<dbReference type="Pfam" id="PF00270">
    <property type="entry name" value="DEAD"/>
    <property type="match status" value="1"/>
</dbReference>
<dbReference type="Pfam" id="PF00271">
    <property type="entry name" value="Helicase_C"/>
    <property type="match status" value="1"/>
</dbReference>
<dbReference type="EC" id="3.6.4.13" evidence="9"/>
<dbReference type="PROSITE" id="PS00039">
    <property type="entry name" value="DEAD_ATP_HELICASE"/>
    <property type="match status" value="1"/>
</dbReference>
<evidence type="ECO:0000256" key="5">
    <source>
        <dbReference type="ARBA" id="ARBA00022806"/>
    </source>
</evidence>
<evidence type="ECO:0000259" key="13">
    <source>
        <dbReference type="PROSITE" id="PS51195"/>
    </source>
</evidence>
<dbReference type="GeneID" id="93653572"/>
<feature type="region of interest" description="Disordered" evidence="10">
    <location>
        <begin position="83"/>
        <end position="159"/>
    </location>
</feature>
<dbReference type="GO" id="GO:0003724">
    <property type="term" value="F:RNA helicase activity"/>
    <property type="evidence" value="ECO:0007669"/>
    <property type="project" value="UniProtKB-EC"/>
</dbReference>
<dbReference type="InterPro" id="IPR027417">
    <property type="entry name" value="P-loop_NTPase"/>
</dbReference>
<dbReference type="CDD" id="cd18787">
    <property type="entry name" value="SF2_C_DEAD"/>
    <property type="match status" value="1"/>
</dbReference>
<name>A0A8H7Z8R8_9ASCO</name>
<keyword evidence="5 9" id="KW-0347">Helicase</keyword>
<keyword evidence="15" id="KW-1185">Reference proteome</keyword>
<feature type="compositionally biased region" description="Acidic residues" evidence="10">
    <location>
        <begin position="96"/>
        <end position="105"/>
    </location>
</feature>
<dbReference type="Gene3D" id="3.40.50.300">
    <property type="entry name" value="P-loop containing nucleotide triphosphate hydrolases"/>
    <property type="match status" value="2"/>
</dbReference>
<comment type="caution">
    <text evidence="14">The sequence shown here is derived from an EMBL/GenBank/DDBJ whole genome shotgun (WGS) entry which is preliminary data.</text>
</comment>
<dbReference type="SUPFAM" id="SSF52540">
    <property type="entry name" value="P-loop containing nucleoside triphosphate hydrolases"/>
    <property type="match status" value="1"/>
</dbReference>
<comment type="similarity">
    <text evidence="9">Belongs to the DEAD box helicase family.</text>
</comment>
<reference evidence="14 15" key="1">
    <citation type="submission" date="2020-12" db="EMBL/GenBank/DDBJ databases">
        <title>Effect of drift, selection, and recombination on the evolution of hybrid genomes in Candida yeast pathogens.</title>
        <authorList>
            <person name="Mixao V."/>
            <person name="Ksiezopolska E."/>
            <person name="Saus E."/>
            <person name="Boekhout T."/>
            <person name="Gacser A."/>
            <person name="Gabaldon T."/>
        </authorList>
    </citation>
    <scope>NUCLEOTIDE SEQUENCE [LARGE SCALE GENOMIC DNA]</scope>
    <source>
        <strain evidence="14 15">BP57</strain>
    </source>
</reference>
<dbReference type="OrthoDB" id="4310724at2759"/>
<evidence type="ECO:0000256" key="7">
    <source>
        <dbReference type="ARBA" id="ARBA00022884"/>
    </source>
</evidence>
<evidence type="ECO:0000313" key="15">
    <source>
        <dbReference type="Proteomes" id="UP000669133"/>
    </source>
</evidence>
<comment type="subcellular location">
    <subcellularLocation>
        <location evidence="1">Nucleus</location>
        <location evidence="1">Nucleolus</location>
    </subcellularLocation>
</comment>
<keyword evidence="6 9" id="KW-0067">ATP-binding</keyword>
<dbReference type="PANTHER" id="PTHR24031">
    <property type="entry name" value="RNA HELICASE"/>
    <property type="match status" value="1"/>
</dbReference>
<comment type="domain">
    <text evidence="9">The Q motif is unique to and characteristic of the DEAD box family of RNA helicases and controls ATP binding and hydrolysis.</text>
</comment>
<keyword evidence="2" id="KW-0698">rRNA processing</keyword>
<dbReference type="InterPro" id="IPR011545">
    <property type="entry name" value="DEAD/DEAH_box_helicase_dom"/>
</dbReference>
<dbReference type="EMBL" id="JAEOAQ010000007">
    <property type="protein sequence ID" value="KAG5417310.1"/>
    <property type="molecule type" value="Genomic_DNA"/>
</dbReference>
<dbReference type="PROSITE" id="PS51195">
    <property type="entry name" value="Q_MOTIF"/>
    <property type="match status" value="1"/>
</dbReference>
<feature type="domain" description="DEAD-box RNA helicase Q" evidence="13">
    <location>
        <begin position="188"/>
        <end position="216"/>
    </location>
</feature>
<feature type="compositionally biased region" description="Basic and acidic residues" evidence="10">
    <location>
        <begin position="85"/>
        <end position="95"/>
    </location>
</feature>
<feature type="domain" description="Helicase ATP-binding" evidence="11">
    <location>
        <begin position="219"/>
        <end position="418"/>
    </location>
</feature>
<feature type="compositionally biased region" description="Acidic residues" evidence="10">
    <location>
        <begin position="112"/>
        <end position="141"/>
    </location>
</feature>
<feature type="domain" description="Helicase C-terminal" evidence="12">
    <location>
        <begin position="480"/>
        <end position="630"/>
    </location>
</feature>
<evidence type="ECO:0000256" key="8">
    <source>
        <dbReference type="PROSITE-ProRule" id="PRU00552"/>
    </source>
</evidence>
<dbReference type="InterPro" id="IPR001650">
    <property type="entry name" value="Helicase_C-like"/>
</dbReference>